<accession>A0A6N9TMT0</accession>
<dbReference type="RefSeq" id="WP_163298579.1">
    <property type="nucleotide sequence ID" value="NZ_JAAGRR010000057.1"/>
</dbReference>
<dbReference type="EMBL" id="JAAGRR010000057">
    <property type="protein sequence ID" value="NDY42439.1"/>
    <property type="molecule type" value="Genomic_DNA"/>
</dbReference>
<proteinExistence type="predicted"/>
<evidence type="ECO:0000313" key="2">
    <source>
        <dbReference type="Proteomes" id="UP000469346"/>
    </source>
</evidence>
<dbReference type="Proteomes" id="UP000469346">
    <property type="component" value="Unassembled WGS sequence"/>
</dbReference>
<organism evidence="1 2">
    <name type="scientific">Dissulfurirhabdus thermomarina</name>
    <dbReference type="NCBI Taxonomy" id="1765737"/>
    <lineage>
        <taxon>Bacteria</taxon>
        <taxon>Deltaproteobacteria</taxon>
        <taxon>Dissulfurirhabdaceae</taxon>
        <taxon>Dissulfurirhabdus</taxon>
    </lineage>
</organism>
<name>A0A6N9TMT0_DISTH</name>
<protein>
    <submittedName>
        <fullName evidence="1">Uncharacterized protein</fullName>
    </submittedName>
</protein>
<comment type="caution">
    <text evidence="1">The sequence shown here is derived from an EMBL/GenBank/DDBJ whole genome shotgun (WGS) entry which is preliminary data.</text>
</comment>
<gene>
    <name evidence="1" type="ORF">G3N55_06230</name>
</gene>
<keyword evidence="2" id="KW-1185">Reference proteome</keyword>
<reference evidence="1 2" key="1">
    <citation type="submission" date="2020-02" db="EMBL/GenBank/DDBJ databases">
        <title>Comparative genomics of sulfur disproportionating microorganisms.</title>
        <authorList>
            <person name="Ward L.M."/>
            <person name="Bertran E."/>
            <person name="Johnston D.T."/>
        </authorList>
    </citation>
    <scope>NUCLEOTIDE SEQUENCE [LARGE SCALE GENOMIC DNA]</scope>
    <source>
        <strain evidence="1 2">DSM 100025</strain>
    </source>
</reference>
<evidence type="ECO:0000313" key="1">
    <source>
        <dbReference type="EMBL" id="NDY42439.1"/>
    </source>
</evidence>
<feature type="non-terminal residue" evidence="1">
    <location>
        <position position="1"/>
    </location>
</feature>
<sequence>PRPRLIDRLPLPNGLTLEVVDESRVAAGDRWFVRVRFRAEIPVTPEIFERAAVPGVTYADYTAHRGGAVVYEALKERTFLDAGEKDAAVAEIVARFKAHSLAYVAHPDFPVGVVRNDIRDFEERRRWGRS</sequence>
<dbReference type="AlphaFoldDB" id="A0A6N9TMT0"/>